<proteinExistence type="predicted"/>
<feature type="non-terminal residue" evidence="1">
    <location>
        <position position="1"/>
    </location>
</feature>
<gene>
    <name evidence="1" type="ORF">X975_01276</name>
</gene>
<dbReference type="Proteomes" id="UP000054359">
    <property type="component" value="Unassembled WGS sequence"/>
</dbReference>
<keyword evidence="2" id="KW-1185">Reference proteome</keyword>
<reference evidence="1 2" key="1">
    <citation type="submission" date="2013-11" db="EMBL/GenBank/DDBJ databases">
        <title>Genome sequencing of Stegodyphus mimosarum.</title>
        <authorList>
            <person name="Bechsgaard J."/>
        </authorList>
    </citation>
    <scope>NUCLEOTIDE SEQUENCE [LARGE SCALE GENOMIC DNA]</scope>
</reference>
<evidence type="ECO:0000313" key="2">
    <source>
        <dbReference type="Proteomes" id="UP000054359"/>
    </source>
</evidence>
<organism evidence="1 2">
    <name type="scientific">Stegodyphus mimosarum</name>
    <name type="common">African social velvet spider</name>
    <dbReference type="NCBI Taxonomy" id="407821"/>
    <lineage>
        <taxon>Eukaryota</taxon>
        <taxon>Metazoa</taxon>
        <taxon>Ecdysozoa</taxon>
        <taxon>Arthropoda</taxon>
        <taxon>Chelicerata</taxon>
        <taxon>Arachnida</taxon>
        <taxon>Araneae</taxon>
        <taxon>Araneomorphae</taxon>
        <taxon>Entelegynae</taxon>
        <taxon>Eresoidea</taxon>
        <taxon>Eresidae</taxon>
        <taxon>Stegodyphus</taxon>
    </lineage>
</organism>
<feature type="non-terminal residue" evidence="1">
    <location>
        <position position="93"/>
    </location>
</feature>
<sequence length="93" mass="10621">HILYSWIRKMSQTENSLNPRNKYDEIFDAVLSDNAESKEPHLEITAIKEIDANPKAKLTNSNTLPKVKSRISKRCNGAKENAANVKKRVKKSR</sequence>
<name>A0A087TJX1_STEMI</name>
<dbReference type="EMBL" id="KK115557">
    <property type="protein sequence ID" value="KFM65410.1"/>
    <property type="molecule type" value="Genomic_DNA"/>
</dbReference>
<evidence type="ECO:0000313" key="1">
    <source>
        <dbReference type="EMBL" id="KFM65410.1"/>
    </source>
</evidence>
<protein>
    <submittedName>
        <fullName evidence="1">Uncharacterized protein</fullName>
    </submittedName>
</protein>
<accession>A0A087TJX1</accession>
<dbReference type="AlphaFoldDB" id="A0A087TJX1"/>